<accession>A0A4Y2FYD2</accession>
<proteinExistence type="predicted"/>
<gene>
    <name evidence="1" type="ORF">AVEN_124895_1</name>
</gene>
<evidence type="ECO:0000313" key="2">
    <source>
        <dbReference type="Proteomes" id="UP000499080"/>
    </source>
</evidence>
<protein>
    <submittedName>
        <fullName evidence="1">Uncharacterized protein</fullName>
    </submittedName>
</protein>
<sequence length="106" mass="12358">MQKVRIRKETKEERKVLFNLVKFMPCVEATRKLFRDGLLTFELCSDSKHDTLVDISLSELPHHTNEKVSDLSCIKPAYSLLWRSSVELSLVQEKLLLRCRNSAIRP</sequence>
<organism evidence="1 2">
    <name type="scientific">Araneus ventricosus</name>
    <name type="common">Orbweaver spider</name>
    <name type="synonym">Epeira ventricosa</name>
    <dbReference type="NCBI Taxonomy" id="182803"/>
    <lineage>
        <taxon>Eukaryota</taxon>
        <taxon>Metazoa</taxon>
        <taxon>Ecdysozoa</taxon>
        <taxon>Arthropoda</taxon>
        <taxon>Chelicerata</taxon>
        <taxon>Arachnida</taxon>
        <taxon>Araneae</taxon>
        <taxon>Araneomorphae</taxon>
        <taxon>Entelegynae</taxon>
        <taxon>Araneoidea</taxon>
        <taxon>Araneidae</taxon>
        <taxon>Araneus</taxon>
    </lineage>
</organism>
<comment type="caution">
    <text evidence="1">The sequence shown here is derived from an EMBL/GenBank/DDBJ whole genome shotgun (WGS) entry which is preliminary data.</text>
</comment>
<evidence type="ECO:0000313" key="1">
    <source>
        <dbReference type="EMBL" id="GBM46017.1"/>
    </source>
</evidence>
<keyword evidence="2" id="KW-1185">Reference proteome</keyword>
<dbReference type="EMBL" id="BGPR01001120">
    <property type="protein sequence ID" value="GBM46017.1"/>
    <property type="molecule type" value="Genomic_DNA"/>
</dbReference>
<dbReference type="Proteomes" id="UP000499080">
    <property type="component" value="Unassembled WGS sequence"/>
</dbReference>
<dbReference type="AlphaFoldDB" id="A0A4Y2FYD2"/>
<name>A0A4Y2FYD2_ARAVE</name>
<reference evidence="1 2" key="1">
    <citation type="journal article" date="2019" name="Sci. Rep.">
        <title>Orb-weaving spider Araneus ventricosus genome elucidates the spidroin gene catalogue.</title>
        <authorList>
            <person name="Kono N."/>
            <person name="Nakamura H."/>
            <person name="Ohtoshi R."/>
            <person name="Moran D.A.P."/>
            <person name="Shinohara A."/>
            <person name="Yoshida Y."/>
            <person name="Fujiwara M."/>
            <person name="Mori M."/>
            <person name="Tomita M."/>
            <person name="Arakawa K."/>
        </authorList>
    </citation>
    <scope>NUCLEOTIDE SEQUENCE [LARGE SCALE GENOMIC DNA]</scope>
</reference>